<reference evidence="1 2" key="1">
    <citation type="submission" date="2019-07" db="EMBL/GenBank/DDBJ databases">
        <title>Whole genome shotgun sequence of Acetobacter nitrogenifigens NBRC 105050.</title>
        <authorList>
            <person name="Hosoyama A."/>
            <person name="Uohara A."/>
            <person name="Ohji S."/>
            <person name="Ichikawa N."/>
        </authorList>
    </citation>
    <scope>NUCLEOTIDE SEQUENCE [LARGE SCALE GENOMIC DNA]</scope>
    <source>
        <strain evidence="1 2">NBRC 105050</strain>
    </source>
</reference>
<name>A0A511X6U2_9PROT</name>
<sequence length="189" mass="20265">MVPDNVKYIHGIQTMNAFNATDANAIPLPASCPETGSPDAIRNDATFSALAALMRCVPDSNIGIMTVAELRSFLMLCALPEAEAEHWRPMSEVKRLLNMRQGRPRPARLVAPVTDASQALTGFRLTEAGRAVRDSMADVWASAQELQAAAIAEVRAAVIIDAKARALAGSYLNRAIGYSGEFSYSEDAA</sequence>
<evidence type="ECO:0000313" key="1">
    <source>
        <dbReference type="EMBL" id="GEN58660.1"/>
    </source>
</evidence>
<keyword evidence="2" id="KW-1185">Reference proteome</keyword>
<protein>
    <submittedName>
        <fullName evidence="1">Uncharacterized protein</fullName>
    </submittedName>
</protein>
<accession>A0A511X6U2</accession>
<dbReference type="Proteomes" id="UP000321635">
    <property type="component" value="Unassembled WGS sequence"/>
</dbReference>
<organism evidence="1 2">
    <name type="scientific">Acetobacter nitrogenifigens DSM 23921 = NBRC 105050</name>
    <dbReference type="NCBI Taxonomy" id="1120919"/>
    <lineage>
        <taxon>Bacteria</taxon>
        <taxon>Pseudomonadati</taxon>
        <taxon>Pseudomonadota</taxon>
        <taxon>Alphaproteobacteria</taxon>
        <taxon>Acetobacterales</taxon>
        <taxon>Acetobacteraceae</taxon>
        <taxon>Acetobacter</taxon>
    </lineage>
</organism>
<proteinExistence type="predicted"/>
<gene>
    <name evidence="1" type="ORF">ANI02nite_05440</name>
</gene>
<evidence type="ECO:0000313" key="2">
    <source>
        <dbReference type="Proteomes" id="UP000321635"/>
    </source>
</evidence>
<comment type="caution">
    <text evidence="1">The sequence shown here is derived from an EMBL/GenBank/DDBJ whole genome shotgun (WGS) entry which is preliminary data.</text>
</comment>
<dbReference type="AlphaFoldDB" id="A0A511X6U2"/>
<dbReference type="EMBL" id="BJYF01000003">
    <property type="protein sequence ID" value="GEN58660.1"/>
    <property type="molecule type" value="Genomic_DNA"/>
</dbReference>